<sequence length="90" mass="10091">MPYGELNRVPDWIYTCCRARGGWSTGWTDYVSGTLVRRLFSGLFRLKENVGTYIYHCRFSRQIPSAGMTSPCNPPSGMQPVVQARATVGI</sequence>
<dbReference type="InParanoid" id="Q2GUS7"/>
<keyword evidence="2" id="KW-1185">Reference proteome</keyword>
<dbReference type="Proteomes" id="UP000001056">
    <property type="component" value="Unassembled WGS sequence"/>
</dbReference>
<dbReference type="EMBL" id="CH408033">
    <property type="protein sequence ID" value="EAQ87024.1"/>
    <property type="molecule type" value="Genomic_DNA"/>
</dbReference>
<name>Q2GUS7_CHAGB</name>
<accession>Q2GUS7</accession>
<evidence type="ECO:0000313" key="1">
    <source>
        <dbReference type="EMBL" id="EAQ87024.1"/>
    </source>
</evidence>
<evidence type="ECO:0000313" key="2">
    <source>
        <dbReference type="Proteomes" id="UP000001056"/>
    </source>
</evidence>
<dbReference type="VEuPathDB" id="FungiDB:CHGG_08277"/>
<reference evidence="2" key="1">
    <citation type="journal article" date="2015" name="Genome Announc.">
        <title>Draft genome sequence of the cellulolytic fungus Chaetomium globosum.</title>
        <authorList>
            <person name="Cuomo C.A."/>
            <person name="Untereiner W.A."/>
            <person name="Ma L.-J."/>
            <person name="Grabherr M."/>
            <person name="Birren B.W."/>
        </authorList>
    </citation>
    <scope>NUCLEOTIDE SEQUENCE [LARGE SCALE GENOMIC DNA]</scope>
    <source>
        <strain evidence="2">ATCC 6205 / CBS 148.51 / DSM 1962 / NBRC 6347 / NRRL 1970</strain>
    </source>
</reference>
<proteinExistence type="predicted"/>
<gene>
    <name evidence="1" type="ORF">CHGG_08277</name>
</gene>
<organism evidence="1 2">
    <name type="scientific">Chaetomium globosum (strain ATCC 6205 / CBS 148.51 / DSM 1962 / NBRC 6347 / NRRL 1970)</name>
    <name type="common">Soil fungus</name>
    <dbReference type="NCBI Taxonomy" id="306901"/>
    <lineage>
        <taxon>Eukaryota</taxon>
        <taxon>Fungi</taxon>
        <taxon>Dikarya</taxon>
        <taxon>Ascomycota</taxon>
        <taxon>Pezizomycotina</taxon>
        <taxon>Sordariomycetes</taxon>
        <taxon>Sordariomycetidae</taxon>
        <taxon>Sordariales</taxon>
        <taxon>Chaetomiaceae</taxon>
        <taxon>Chaetomium</taxon>
    </lineage>
</organism>
<dbReference type="AlphaFoldDB" id="Q2GUS7"/>
<dbReference type="GeneID" id="4393121"/>
<protein>
    <submittedName>
        <fullName evidence="1">Uncharacterized protein</fullName>
    </submittedName>
</protein>
<dbReference type="HOGENOM" id="CLU_2440646_0_0_1"/>
<dbReference type="RefSeq" id="XP_001225933.1">
    <property type="nucleotide sequence ID" value="XM_001225932.1"/>
</dbReference>